<feature type="transmembrane region" description="Helical" evidence="1">
    <location>
        <begin position="62"/>
        <end position="79"/>
    </location>
</feature>
<evidence type="ECO:0000313" key="3">
    <source>
        <dbReference type="Proteomes" id="UP000430272"/>
    </source>
</evidence>
<keyword evidence="1" id="KW-0472">Membrane</keyword>
<evidence type="ECO:0000256" key="1">
    <source>
        <dbReference type="SAM" id="Phobius"/>
    </source>
</evidence>
<evidence type="ECO:0000313" key="2">
    <source>
        <dbReference type="EMBL" id="MXO53547.1"/>
    </source>
</evidence>
<dbReference type="Proteomes" id="UP000430272">
    <property type="component" value="Unassembled WGS sequence"/>
</dbReference>
<dbReference type="EMBL" id="WTYD01000001">
    <property type="protein sequence ID" value="MXO53547.1"/>
    <property type="molecule type" value="Genomic_DNA"/>
</dbReference>
<dbReference type="InterPro" id="IPR053170">
    <property type="entry name" value="Transcription_regulator"/>
</dbReference>
<keyword evidence="1" id="KW-0812">Transmembrane</keyword>
<sequence length="306" mass="33802">MDNLTHSLVGALIGQAGLKRKTGLAMPALIIGANLPDVDAACFLWLDGVEHLGFRRGITHGPPAWVLLPLVLAAILWGFDRWQSKRGKRPEGRLPVSFKWLYLLSLLGCLTHPALDWLNVYGIRLLEPFSSRWFYGDTLFIIDPFLWLLLGFATWFSLRREKRGGNWRRPARIALAVGLGYIGLNSAITYSAEHGASEGPTGNATVIASPPPLRSWDREMITGGNGLYAVDGEALPGIPLDRCDLAAARARDPQVEAFLFWSRTPFVVPEEDGSYTLYDARFYDPRSRGRFSVALADGVCEEPPPG</sequence>
<dbReference type="InterPro" id="IPR007404">
    <property type="entry name" value="YdjM-like"/>
</dbReference>
<dbReference type="Pfam" id="PF04307">
    <property type="entry name" value="YdjM"/>
    <property type="match status" value="1"/>
</dbReference>
<protein>
    <submittedName>
        <fullName evidence="2">Metal-dependent hydrolase</fullName>
    </submittedName>
</protein>
<dbReference type="RefSeq" id="WP_160661333.1">
    <property type="nucleotide sequence ID" value="NZ_BAABDV010000001.1"/>
</dbReference>
<organism evidence="2 3">
    <name type="scientific">Qipengyuania pelagi</name>
    <dbReference type="NCBI Taxonomy" id="994320"/>
    <lineage>
        <taxon>Bacteria</taxon>
        <taxon>Pseudomonadati</taxon>
        <taxon>Pseudomonadota</taxon>
        <taxon>Alphaproteobacteria</taxon>
        <taxon>Sphingomonadales</taxon>
        <taxon>Erythrobacteraceae</taxon>
        <taxon>Qipengyuania</taxon>
    </lineage>
</organism>
<dbReference type="OrthoDB" id="110250at2"/>
<accession>A0A844Y825</accession>
<feature type="transmembrane region" description="Helical" evidence="1">
    <location>
        <begin position="100"/>
        <end position="118"/>
    </location>
</feature>
<gene>
    <name evidence="2" type="ORF">GRI47_05920</name>
</gene>
<keyword evidence="2" id="KW-0378">Hydrolase</keyword>
<comment type="caution">
    <text evidence="2">The sequence shown here is derived from an EMBL/GenBank/DDBJ whole genome shotgun (WGS) entry which is preliminary data.</text>
</comment>
<keyword evidence="1" id="KW-1133">Transmembrane helix</keyword>
<reference evidence="2 3" key="1">
    <citation type="submission" date="2019-12" db="EMBL/GenBank/DDBJ databases">
        <title>Genomic-based taxomic classification of the family Erythrobacteraceae.</title>
        <authorList>
            <person name="Xu L."/>
        </authorList>
    </citation>
    <scope>NUCLEOTIDE SEQUENCE [LARGE SCALE GENOMIC DNA]</scope>
    <source>
        <strain evidence="2 3">JCM 17468</strain>
    </source>
</reference>
<dbReference type="GO" id="GO:0016787">
    <property type="term" value="F:hydrolase activity"/>
    <property type="evidence" value="ECO:0007669"/>
    <property type="project" value="UniProtKB-KW"/>
</dbReference>
<keyword evidence="3" id="KW-1185">Reference proteome</keyword>
<proteinExistence type="predicted"/>
<name>A0A844Y825_9SPHN</name>
<dbReference type="AlphaFoldDB" id="A0A844Y825"/>
<feature type="transmembrane region" description="Helical" evidence="1">
    <location>
        <begin position="138"/>
        <end position="158"/>
    </location>
</feature>
<dbReference type="PANTHER" id="PTHR40031:SF1">
    <property type="entry name" value="MEMBRANE-BOUND METAL-DEPENDENT HYDROLASE"/>
    <property type="match status" value="1"/>
</dbReference>
<dbReference type="PANTHER" id="PTHR40031">
    <property type="entry name" value="HYPOTHETICAL MEMBRANE SPANNING PROTEIN"/>
    <property type="match status" value="1"/>
</dbReference>